<reference evidence="3 4" key="1">
    <citation type="journal article" date="2018" name="Nat. Biotechnol.">
        <title>A standardized bacterial taxonomy based on genome phylogeny substantially revises the tree of life.</title>
        <authorList>
            <person name="Parks D.H."/>
            <person name="Chuvochina M."/>
            <person name="Waite D.W."/>
            <person name="Rinke C."/>
            <person name="Skarshewski A."/>
            <person name="Chaumeil P.A."/>
            <person name="Hugenholtz P."/>
        </authorList>
    </citation>
    <scope>NUCLEOTIDE SEQUENCE [LARGE SCALE GENOMIC DNA]</scope>
    <source>
        <strain evidence="3">UBA8844</strain>
    </source>
</reference>
<dbReference type="PANTHER" id="PTHR36307">
    <property type="entry name" value="FLAGELLA BASAL BODY P-RING FORMATION PROTEIN FLGA"/>
    <property type="match status" value="1"/>
</dbReference>
<evidence type="ECO:0000313" key="4">
    <source>
        <dbReference type="Proteomes" id="UP000264071"/>
    </source>
</evidence>
<keyword evidence="1" id="KW-0732">Signal</keyword>
<dbReference type="GO" id="GO:0044780">
    <property type="term" value="P:bacterial-type flagellum assembly"/>
    <property type="evidence" value="ECO:0007669"/>
    <property type="project" value="InterPro"/>
</dbReference>
<feature type="chain" id="PRO_5017494262" description="Flagella basal body P-ring formation protein FlgA" evidence="1">
    <location>
        <begin position="25"/>
        <end position="181"/>
    </location>
</feature>
<organism evidence="3 4">
    <name type="scientific">Gemmatimonas aurantiaca</name>
    <dbReference type="NCBI Taxonomy" id="173480"/>
    <lineage>
        <taxon>Bacteria</taxon>
        <taxon>Pseudomonadati</taxon>
        <taxon>Gemmatimonadota</taxon>
        <taxon>Gemmatimonadia</taxon>
        <taxon>Gemmatimonadales</taxon>
        <taxon>Gemmatimonadaceae</taxon>
        <taxon>Gemmatimonas</taxon>
    </lineage>
</organism>
<dbReference type="AlphaFoldDB" id="A0A3D4V4S6"/>
<comment type="function">
    <text evidence="1">Involved in the assembly process of the P-ring formation. It may associate with FlgF on the rod constituting a structure essential for the P-ring assembly or may act as a modulator protein for the P-ring assembly.</text>
</comment>
<dbReference type="CDD" id="cd11614">
    <property type="entry name" value="SAF_CpaB_FlgA_like"/>
    <property type="match status" value="1"/>
</dbReference>
<proteinExistence type="inferred from homology"/>
<dbReference type="NCBIfam" id="TIGR03170">
    <property type="entry name" value="flgA_cterm"/>
    <property type="match status" value="1"/>
</dbReference>
<protein>
    <recommendedName>
        <fullName evidence="1">Flagella basal body P-ring formation protein FlgA</fullName>
    </recommendedName>
</protein>
<name>A0A3D4V4S6_9BACT</name>
<dbReference type="EMBL" id="DPIY01000001">
    <property type="protein sequence ID" value="HCT55762.1"/>
    <property type="molecule type" value="Genomic_DNA"/>
</dbReference>
<dbReference type="GO" id="GO:0042597">
    <property type="term" value="C:periplasmic space"/>
    <property type="evidence" value="ECO:0007669"/>
    <property type="project" value="UniProtKB-SubCell"/>
</dbReference>
<dbReference type="Gene3D" id="2.30.30.760">
    <property type="match status" value="1"/>
</dbReference>
<keyword evidence="3" id="KW-0282">Flagellum</keyword>
<feature type="signal peptide" evidence="1">
    <location>
        <begin position="1"/>
        <end position="24"/>
    </location>
</feature>
<feature type="domain" description="Flagella basal body P-ring formation protein FlgA SAF" evidence="2">
    <location>
        <begin position="59"/>
        <end position="179"/>
    </location>
</feature>
<evidence type="ECO:0000259" key="2">
    <source>
        <dbReference type="Pfam" id="PF13144"/>
    </source>
</evidence>
<keyword evidence="3" id="KW-0966">Cell projection</keyword>
<keyword evidence="3" id="KW-0969">Cilium</keyword>
<dbReference type="InterPro" id="IPR039246">
    <property type="entry name" value="Flagellar_FlgA"/>
</dbReference>
<evidence type="ECO:0000313" key="3">
    <source>
        <dbReference type="EMBL" id="HCT55762.1"/>
    </source>
</evidence>
<comment type="subcellular location">
    <subcellularLocation>
        <location evidence="1">Periplasm</location>
    </subcellularLocation>
</comment>
<accession>A0A3D4V4S6</accession>
<keyword evidence="1" id="KW-1005">Bacterial flagellum biogenesis</keyword>
<evidence type="ECO:0000256" key="1">
    <source>
        <dbReference type="RuleBase" id="RU362063"/>
    </source>
</evidence>
<sequence>MPLWLSRILVVVAMSLGAACALRAQTGNVSASITQVSSASSATPSAAPQLRRDQRQITLAVAARAMVRGETLQAEDITLVDTTIVWRWSSIDPDTTRPSAGWVTRRAIAAGEVLRAPAVMAPPVVTSGAAVTAIWQDGPLRLVLAGVATNTAAVGAPVSVRIDRNRRLDGIAIAPNTVRLR</sequence>
<comment type="similarity">
    <text evidence="1">Belongs to the FlgA family.</text>
</comment>
<dbReference type="PROSITE" id="PS51257">
    <property type="entry name" value="PROKAR_LIPOPROTEIN"/>
    <property type="match status" value="1"/>
</dbReference>
<gene>
    <name evidence="3" type="primary">flgA</name>
    <name evidence="3" type="ORF">DGD08_00975</name>
</gene>
<dbReference type="Pfam" id="PF13144">
    <property type="entry name" value="ChapFlgA"/>
    <property type="match status" value="1"/>
</dbReference>
<dbReference type="InterPro" id="IPR017585">
    <property type="entry name" value="SAF_FlgA"/>
</dbReference>
<dbReference type="PANTHER" id="PTHR36307:SF1">
    <property type="entry name" value="FLAGELLA BASAL BODY P-RING FORMATION PROTEIN FLGA"/>
    <property type="match status" value="1"/>
</dbReference>
<keyword evidence="1" id="KW-0574">Periplasm</keyword>
<comment type="caution">
    <text evidence="3">The sequence shown here is derived from an EMBL/GenBank/DDBJ whole genome shotgun (WGS) entry which is preliminary data.</text>
</comment>
<dbReference type="Proteomes" id="UP000264071">
    <property type="component" value="Unassembled WGS sequence"/>
</dbReference>